<dbReference type="Proteomes" id="UP000619788">
    <property type="component" value="Unassembled WGS sequence"/>
</dbReference>
<organism evidence="2 3">
    <name type="scientific">Planobispora siamensis</name>
    <dbReference type="NCBI Taxonomy" id="936338"/>
    <lineage>
        <taxon>Bacteria</taxon>
        <taxon>Bacillati</taxon>
        <taxon>Actinomycetota</taxon>
        <taxon>Actinomycetes</taxon>
        <taxon>Streptosporangiales</taxon>
        <taxon>Streptosporangiaceae</taxon>
        <taxon>Planobispora</taxon>
    </lineage>
</organism>
<dbReference type="AlphaFoldDB" id="A0A8J3S7A3"/>
<keyword evidence="3" id="KW-1185">Reference proteome</keyword>
<accession>A0A8J3S7A3</accession>
<name>A0A8J3S7A3_9ACTN</name>
<proteinExistence type="predicted"/>
<dbReference type="EMBL" id="BOOJ01000003">
    <property type="protein sequence ID" value="GIH89606.1"/>
    <property type="molecule type" value="Genomic_DNA"/>
</dbReference>
<evidence type="ECO:0000313" key="3">
    <source>
        <dbReference type="Proteomes" id="UP000619788"/>
    </source>
</evidence>
<comment type="caution">
    <text evidence="2">The sequence shown here is derived from an EMBL/GenBank/DDBJ whole genome shotgun (WGS) entry which is preliminary data.</text>
</comment>
<gene>
    <name evidence="2" type="ORF">Psi01_02360</name>
</gene>
<feature type="compositionally biased region" description="Basic and acidic residues" evidence="1">
    <location>
        <begin position="30"/>
        <end position="42"/>
    </location>
</feature>
<sequence length="69" mass="7587">MSATWPTEYSGACSSSKGRRTMVTLFPGAGRRDLPNRSRRNADGAGARTAAPTPSRLRQTLIDFWPDDF</sequence>
<reference evidence="2 3" key="1">
    <citation type="submission" date="2021-01" db="EMBL/GenBank/DDBJ databases">
        <title>Whole genome shotgun sequence of Planobispora siamensis NBRC 107568.</title>
        <authorList>
            <person name="Komaki H."/>
            <person name="Tamura T."/>
        </authorList>
    </citation>
    <scope>NUCLEOTIDE SEQUENCE [LARGE SCALE GENOMIC DNA]</scope>
    <source>
        <strain evidence="2 3">NBRC 107568</strain>
    </source>
</reference>
<evidence type="ECO:0000256" key="1">
    <source>
        <dbReference type="SAM" id="MobiDB-lite"/>
    </source>
</evidence>
<feature type="region of interest" description="Disordered" evidence="1">
    <location>
        <begin position="26"/>
        <end position="57"/>
    </location>
</feature>
<protein>
    <submittedName>
        <fullName evidence="2">Uncharacterized protein</fullName>
    </submittedName>
</protein>
<evidence type="ECO:0000313" key="2">
    <source>
        <dbReference type="EMBL" id="GIH89606.1"/>
    </source>
</evidence>